<proteinExistence type="predicted"/>
<dbReference type="RefSeq" id="WP_089914569.1">
    <property type="nucleotide sequence ID" value="NZ_FOBB01000004.1"/>
</dbReference>
<organism evidence="2 3">
    <name type="scientific">Chitinophaga rupis</name>
    <dbReference type="NCBI Taxonomy" id="573321"/>
    <lineage>
        <taxon>Bacteria</taxon>
        <taxon>Pseudomonadati</taxon>
        <taxon>Bacteroidota</taxon>
        <taxon>Chitinophagia</taxon>
        <taxon>Chitinophagales</taxon>
        <taxon>Chitinophagaceae</taxon>
        <taxon>Chitinophaga</taxon>
    </lineage>
</organism>
<accession>A0A1H7XM77</accession>
<dbReference type="OrthoDB" id="5562884at2"/>
<gene>
    <name evidence="2" type="ORF">SAMN04488505_104110</name>
</gene>
<feature type="signal peptide" evidence="1">
    <location>
        <begin position="1"/>
        <end position="19"/>
    </location>
</feature>
<dbReference type="Proteomes" id="UP000198984">
    <property type="component" value="Unassembled WGS sequence"/>
</dbReference>
<keyword evidence="1" id="KW-0732">Signal</keyword>
<reference evidence="2 3" key="1">
    <citation type="submission" date="2016-10" db="EMBL/GenBank/DDBJ databases">
        <authorList>
            <person name="de Groot N.N."/>
        </authorList>
    </citation>
    <scope>NUCLEOTIDE SEQUENCE [LARGE SCALE GENOMIC DNA]</scope>
    <source>
        <strain evidence="2 3">DSM 21039</strain>
    </source>
</reference>
<dbReference type="EMBL" id="FOBB01000004">
    <property type="protein sequence ID" value="SEM34328.1"/>
    <property type="molecule type" value="Genomic_DNA"/>
</dbReference>
<keyword evidence="3" id="KW-1185">Reference proteome</keyword>
<feature type="chain" id="PRO_5011634251" description="MetA-pathway of phenol degradation" evidence="1">
    <location>
        <begin position="20"/>
        <end position="309"/>
    </location>
</feature>
<evidence type="ECO:0008006" key="4">
    <source>
        <dbReference type="Google" id="ProtNLM"/>
    </source>
</evidence>
<sequence length="309" mass="34605">MKFFTTVCVCIFMVCRLQAQTDMDAIMLNKNVLCVGGMYSHNSWKNYWEGTFKRDNENLGTVSTQMIGIMGNYGITSKLNVLFNLPYVQTKATNGTLKGLKGVQDLGLSVKYKIHTFSIGKKSRLAAFAIGNFSFPVTNYVADFLPMSIGLHSKNLTFRGMLDYQLGKFFTTASGYYTLRSNIRIDRTAYYDTEMHLTNEVDMPNVAGFNARAGYRSRTWIAEAVLDNMNTLGGFDIRKNDMPFPSNKMNATMTGVNFKYSFARALRGLELTAGAKYTVAGRNVGQATIVNGGVFYLMDFSKKHATYEN</sequence>
<dbReference type="STRING" id="573321.SAMN04488505_104110"/>
<protein>
    <recommendedName>
        <fullName evidence="4">MetA-pathway of phenol degradation</fullName>
    </recommendedName>
</protein>
<evidence type="ECO:0000256" key="1">
    <source>
        <dbReference type="SAM" id="SignalP"/>
    </source>
</evidence>
<dbReference type="AlphaFoldDB" id="A0A1H7XM77"/>
<evidence type="ECO:0000313" key="3">
    <source>
        <dbReference type="Proteomes" id="UP000198984"/>
    </source>
</evidence>
<evidence type="ECO:0000313" key="2">
    <source>
        <dbReference type="EMBL" id="SEM34328.1"/>
    </source>
</evidence>
<name>A0A1H7XM77_9BACT</name>